<feature type="compositionally biased region" description="Polar residues" evidence="1">
    <location>
        <begin position="1"/>
        <end position="11"/>
    </location>
</feature>
<feature type="region of interest" description="Disordered" evidence="1">
    <location>
        <begin position="1"/>
        <end position="28"/>
    </location>
</feature>
<sequence length="430" mass="45175">MSQTDGNTADTSVDESVPAYPAGTSGHSDRTTIGSYVRWLAAALSVASAAIHYGYAPHHLQDDWAHGWFFVIIATAQLGFAFLVVTRPNRLLWALATALNVGIIGTWIVSRTAGLPFGPEALRKEAAGTADVVSIVLEAAVIVLALVALFAPKLMSRELRDRMGARFTTGALSGVALLAAFVMLTPTYTDAHAGGGHAHDAGGVLTGNTPCELSGPAASPGQENVDAEGHSHRGPTAQQPVSEADRQTLIAQQKQAREVAVKYPTVADAEAAGYKMSTVYVPCIGAHYTNTRLAVRFDPSRPSELLYDGTNPDSKIVGLSFLVWHPNGAPEGFAGPNDSWHQHNFNGGLCLKGGVVVGAEALSVDECAARGGAKVGLEDIWMVHDWIVPGWECSWGVFAGECPELGGVTGKTAWDVSDGTTRDPLQAIGS</sequence>
<keyword evidence="2" id="KW-1133">Transmembrane helix</keyword>
<feature type="region of interest" description="Disordered" evidence="1">
    <location>
        <begin position="207"/>
        <end position="243"/>
    </location>
</feature>
<name>A0A6J5YJM1_9ZZZZ</name>
<organism evidence="3">
    <name type="scientific">freshwater metagenome</name>
    <dbReference type="NCBI Taxonomy" id="449393"/>
    <lineage>
        <taxon>unclassified sequences</taxon>
        <taxon>metagenomes</taxon>
        <taxon>ecological metagenomes</taxon>
    </lineage>
</organism>
<feature type="transmembrane region" description="Helical" evidence="2">
    <location>
        <begin position="36"/>
        <end position="55"/>
    </location>
</feature>
<gene>
    <name evidence="3" type="ORF">UFOPK1392_01609</name>
</gene>
<proteinExistence type="predicted"/>
<feature type="transmembrane region" description="Helical" evidence="2">
    <location>
        <begin position="92"/>
        <end position="110"/>
    </location>
</feature>
<feature type="transmembrane region" description="Helical" evidence="2">
    <location>
        <begin position="163"/>
        <end position="184"/>
    </location>
</feature>
<evidence type="ECO:0000256" key="2">
    <source>
        <dbReference type="SAM" id="Phobius"/>
    </source>
</evidence>
<accession>A0A6J5YJM1</accession>
<protein>
    <submittedName>
        <fullName evidence="3">Unannotated protein</fullName>
    </submittedName>
</protein>
<evidence type="ECO:0000256" key="1">
    <source>
        <dbReference type="SAM" id="MobiDB-lite"/>
    </source>
</evidence>
<feature type="transmembrane region" description="Helical" evidence="2">
    <location>
        <begin position="67"/>
        <end position="85"/>
    </location>
</feature>
<dbReference type="EMBL" id="CAEMXZ010000077">
    <property type="protein sequence ID" value="CAB4323848.1"/>
    <property type="molecule type" value="Genomic_DNA"/>
</dbReference>
<feature type="transmembrane region" description="Helical" evidence="2">
    <location>
        <begin position="130"/>
        <end position="151"/>
    </location>
</feature>
<dbReference type="AlphaFoldDB" id="A0A6J5YJM1"/>
<keyword evidence="2" id="KW-0812">Transmembrane</keyword>
<reference evidence="3" key="1">
    <citation type="submission" date="2020-05" db="EMBL/GenBank/DDBJ databases">
        <authorList>
            <person name="Chiriac C."/>
            <person name="Salcher M."/>
            <person name="Ghai R."/>
            <person name="Kavagutti S V."/>
        </authorList>
    </citation>
    <scope>NUCLEOTIDE SEQUENCE</scope>
</reference>
<keyword evidence="2" id="KW-0472">Membrane</keyword>
<evidence type="ECO:0000313" key="3">
    <source>
        <dbReference type="EMBL" id="CAB4323848.1"/>
    </source>
</evidence>